<dbReference type="AlphaFoldDB" id="A0A0V1I1J0"/>
<proteinExistence type="predicted"/>
<organism evidence="2 3">
    <name type="scientific">Trichinella zimbabwensis</name>
    <dbReference type="NCBI Taxonomy" id="268475"/>
    <lineage>
        <taxon>Eukaryota</taxon>
        <taxon>Metazoa</taxon>
        <taxon>Ecdysozoa</taxon>
        <taxon>Nematoda</taxon>
        <taxon>Enoplea</taxon>
        <taxon>Dorylaimia</taxon>
        <taxon>Trichinellida</taxon>
        <taxon>Trichinellidae</taxon>
        <taxon>Trichinella</taxon>
    </lineage>
</organism>
<feature type="region of interest" description="Disordered" evidence="1">
    <location>
        <begin position="30"/>
        <end position="79"/>
    </location>
</feature>
<accession>A0A0V1I1J0</accession>
<feature type="compositionally biased region" description="Basic and acidic residues" evidence="1">
    <location>
        <begin position="42"/>
        <end position="57"/>
    </location>
</feature>
<comment type="caution">
    <text evidence="2">The sequence shown here is derived from an EMBL/GenBank/DDBJ whole genome shotgun (WGS) entry which is preliminary data.</text>
</comment>
<name>A0A0V1I1J0_9BILA</name>
<dbReference type="EMBL" id="JYDP01000015">
    <property type="protein sequence ID" value="KRZ15813.1"/>
    <property type="molecule type" value="Genomic_DNA"/>
</dbReference>
<evidence type="ECO:0000313" key="3">
    <source>
        <dbReference type="Proteomes" id="UP000055024"/>
    </source>
</evidence>
<protein>
    <submittedName>
        <fullName evidence="2">Uncharacterized protein</fullName>
    </submittedName>
</protein>
<keyword evidence="3" id="KW-1185">Reference proteome</keyword>
<evidence type="ECO:0000256" key="1">
    <source>
        <dbReference type="SAM" id="MobiDB-lite"/>
    </source>
</evidence>
<evidence type="ECO:0000313" key="2">
    <source>
        <dbReference type="EMBL" id="KRZ15813.1"/>
    </source>
</evidence>
<dbReference type="OrthoDB" id="5920426at2759"/>
<gene>
    <name evidence="2" type="ORF">T11_16075</name>
</gene>
<dbReference type="Proteomes" id="UP000055024">
    <property type="component" value="Unassembled WGS sequence"/>
</dbReference>
<reference evidence="2 3" key="1">
    <citation type="submission" date="2015-01" db="EMBL/GenBank/DDBJ databases">
        <title>Evolution of Trichinella species and genotypes.</title>
        <authorList>
            <person name="Korhonen P.K."/>
            <person name="Edoardo P."/>
            <person name="Giuseppe L.R."/>
            <person name="Gasser R.B."/>
        </authorList>
    </citation>
    <scope>NUCLEOTIDE SEQUENCE [LARGE SCALE GENOMIC DNA]</scope>
    <source>
        <strain evidence="2">ISS1029</strain>
    </source>
</reference>
<sequence>MFRKMTNYFFNLAIEVYKEVNKQLHAIHNRSSKRHLTQGEGIEGKKSLKVRGKEKAANAKRGGGGGDRRKNSSSKQQQQHYNNVGGICQLLFPTLKKNLRFWLIEGRPVGVMCQIAANNQSRPS</sequence>